<dbReference type="VEuPathDB" id="FungiDB:FUN_021711"/>
<dbReference type="Pfam" id="PF08238">
    <property type="entry name" value="Sel1"/>
    <property type="match status" value="2"/>
</dbReference>
<dbReference type="AlphaFoldDB" id="A0A2N0RLD6"/>
<feature type="non-terminal residue" evidence="1">
    <location>
        <position position="132"/>
    </location>
</feature>
<organism evidence="1 2">
    <name type="scientific">Rhizophagus irregularis</name>
    <dbReference type="NCBI Taxonomy" id="588596"/>
    <lineage>
        <taxon>Eukaryota</taxon>
        <taxon>Fungi</taxon>
        <taxon>Fungi incertae sedis</taxon>
        <taxon>Mucoromycota</taxon>
        <taxon>Glomeromycotina</taxon>
        <taxon>Glomeromycetes</taxon>
        <taxon>Glomerales</taxon>
        <taxon>Glomeraceae</taxon>
        <taxon>Rhizophagus</taxon>
    </lineage>
</organism>
<evidence type="ECO:0000313" key="1">
    <source>
        <dbReference type="EMBL" id="PKC64113.1"/>
    </source>
</evidence>
<proteinExistence type="predicted"/>
<dbReference type="SUPFAM" id="SSF81901">
    <property type="entry name" value="HCP-like"/>
    <property type="match status" value="1"/>
</dbReference>
<sequence length="132" mass="15384">MEIEFCKPNISDKNIDAIGTKNCLYCNILFTEELWCKECINSLEKLAENGDKVAMLNLANYHKNGKEMEKNLEKAIYWYQKAAEKDVKEAMYNLAICYENGEGEEEDLEEAFYWYQKAAEKDHITAMFNLAL</sequence>
<comment type="caution">
    <text evidence="1">The sequence shown here is derived from an EMBL/GenBank/DDBJ whole genome shotgun (WGS) entry which is preliminary data.</text>
</comment>
<dbReference type="PANTHER" id="PTHR43628">
    <property type="entry name" value="ACTIVATOR OF C KINASE PROTEIN 1-RELATED"/>
    <property type="match status" value="1"/>
</dbReference>
<dbReference type="EMBL" id="LLXH01000669">
    <property type="protein sequence ID" value="PKC64113.1"/>
    <property type="molecule type" value="Genomic_DNA"/>
</dbReference>
<dbReference type="Proteomes" id="UP000232688">
    <property type="component" value="Unassembled WGS sequence"/>
</dbReference>
<dbReference type="InterPro" id="IPR006597">
    <property type="entry name" value="Sel1-like"/>
</dbReference>
<dbReference type="InterPro" id="IPR011990">
    <property type="entry name" value="TPR-like_helical_dom_sf"/>
</dbReference>
<dbReference type="PANTHER" id="PTHR43628:SF1">
    <property type="entry name" value="CHITIN SYNTHASE REGULATORY FACTOR 2-RELATED"/>
    <property type="match status" value="1"/>
</dbReference>
<dbReference type="InterPro" id="IPR052945">
    <property type="entry name" value="Mitotic_Regulator"/>
</dbReference>
<dbReference type="SMART" id="SM00671">
    <property type="entry name" value="SEL1"/>
    <property type="match status" value="2"/>
</dbReference>
<name>A0A2N0RLD6_9GLOM</name>
<dbReference type="VEuPathDB" id="FungiDB:RhiirA1_462883"/>
<dbReference type="Gene3D" id="1.25.40.10">
    <property type="entry name" value="Tetratricopeptide repeat domain"/>
    <property type="match status" value="1"/>
</dbReference>
<accession>A0A2N0RLD6</accession>
<reference evidence="1 2" key="1">
    <citation type="submission" date="2017-10" db="EMBL/GenBank/DDBJ databases">
        <title>Extensive intraspecific genome diversity in a model arbuscular mycorrhizal fungus.</title>
        <authorList>
            <person name="Chen E.C.H."/>
            <person name="Morin E."/>
            <person name="Baudet D."/>
            <person name="Noel J."/>
            <person name="Ndikumana S."/>
            <person name="Charron P."/>
            <person name="St-Onge C."/>
            <person name="Giorgi J."/>
            <person name="Grigoriev I.V."/>
            <person name="Roux C."/>
            <person name="Martin F.M."/>
            <person name="Corradi N."/>
        </authorList>
    </citation>
    <scope>NUCLEOTIDE SEQUENCE [LARGE SCALE GENOMIC DNA]</scope>
    <source>
        <strain evidence="1 2">A1</strain>
    </source>
</reference>
<gene>
    <name evidence="1" type="ORF">RhiirA1_462883</name>
</gene>
<evidence type="ECO:0000313" key="2">
    <source>
        <dbReference type="Proteomes" id="UP000232688"/>
    </source>
</evidence>
<reference evidence="1 2" key="2">
    <citation type="submission" date="2017-10" db="EMBL/GenBank/DDBJ databases">
        <title>Genome analyses suggest a sexual origin of heterokaryosis in a supposedly ancient asexual fungus.</title>
        <authorList>
            <person name="Corradi N."/>
            <person name="Sedzielewska K."/>
            <person name="Noel J."/>
            <person name="Charron P."/>
            <person name="Farinelli L."/>
            <person name="Marton T."/>
            <person name="Kruger M."/>
            <person name="Pelin A."/>
            <person name="Brachmann A."/>
            <person name="Corradi N."/>
        </authorList>
    </citation>
    <scope>NUCLEOTIDE SEQUENCE [LARGE SCALE GENOMIC DNA]</scope>
    <source>
        <strain evidence="1 2">A1</strain>
    </source>
</reference>
<protein>
    <submittedName>
        <fullName evidence="1">HCP-like protein</fullName>
    </submittedName>
</protein>